<dbReference type="PANTHER" id="PTHR45661:SF3">
    <property type="entry name" value="IG-LIKE DOMAIN-CONTAINING PROTEIN"/>
    <property type="match status" value="1"/>
</dbReference>
<dbReference type="PANTHER" id="PTHR45661">
    <property type="entry name" value="SURFACE ANTIGEN"/>
    <property type="match status" value="1"/>
</dbReference>
<dbReference type="Pfam" id="PF13306">
    <property type="entry name" value="LRR_5"/>
    <property type="match status" value="1"/>
</dbReference>
<feature type="signal peptide" evidence="2">
    <location>
        <begin position="1"/>
        <end position="25"/>
    </location>
</feature>
<evidence type="ECO:0000313" key="3">
    <source>
        <dbReference type="EMBL" id="KPU46070.1"/>
    </source>
</evidence>
<accession>A0A0P8WEB2</accession>
<keyword evidence="2" id="KW-0732">Signal</keyword>
<name>A0A0P8WEB2_9CLOT</name>
<sequence>MKKILSLIFSIALCVTLAACNNNQAVNIDDNSENSPLPALPTVPETVTDTPADSSKSMDTAPGEYQFAVNSDNTVTITKYTGEGGDVKIPAKIDGKKVIAIGNTFKETGAFQGCTTLTSVIIPDGVTEIQDNAFQGCTSLKTVTIAASVTLLRNCAFDDCPNLQSIYFEGDAPQTANYVLNPPLPTIYYHEGAAGWTNLWYSCLTETY</sequence>
<reference evidence="3 4" key="1">
    <citation type="submission" date="2015-09" db="EMBL/GenBank/DDBJ databases">
        <title>Genome sequence of Oxobacter pfennigii DSM 3222.</title>
        <authorList>
            <person name="Poehlein A."/>
            <person name="Bengelsdorf F.R."/>
            <person name="Schiel-Bengelsdorf B."/>
            <person name="Duerre P."/>
            <person name="Daniel R."/>
        </authorList>
    </citation>
    <scope>NUCLEOTIDE SEQUENCE [LARGE SCALE GENOMIC DNA]</scope>
    <source>
        <strain evidence="3 4">DSM 3222</strain>
    </source>
</reference>
<feature type="compositionally biased region" description="Polar residues" evidence="1">
    <location>
        <begin position="45"/>
        <end position="58"/>
    </location>
</feature>
<dbReference type="InterPro" id="IPR032675">
    <property type="entry name" value="LRR_dom_sf"/>
</dbReference>
<evidence type="ECO:0000256" key="2">
    <source>
        <dbReference type="SAM" id="SignalP"/>
    </source>
</evidence>
<protein>
    <recommendedName>
        <fullName evidence="5">Leucine rich repeats (6 copies)</fullName>
    </recommendedName>
</protein>
<dbReference type="STRING" id="36849.OXPF_05530"/>
<keyword evidence="4" id="KW-1185">Reference proteome</keyword>
<gene>
    <name evidence="3" type="ORF">OXPF_05530</name>
</gene>
<dbReference type="SUPFAM" id="SSF52058">
    <property type="entry name" value="L domain-like"/>
    <property type="match status" value="1"/>
</dbReference>
<dbReference type="PROSITE" id="PS51257">
    <property type="entry name" value="PROKAR_LIPOPROTEIN"/>
    <property type="match status" value="1"/>
</dbReference>
<organism evidence="3 4">
    <name type="scientific">Oxobacter pfennigii</name>
    <dbReference type="NCBI Taxonomy" id="36849"/>
    <lineage>
        <taxon>Bacteria</taxon>
        <taxon>Bacillati</taxon>
        <taxon>Bacillota</taxon>
        <taxon>Clostridia</taxon>
        <taxon>Eubacteriales</taxon>
        <taxon>Clostridiaceae</taxon>
        <taxon>Oxobacter</taxon>
    </lineage>
</organism>
<dbReference type="InterPro" id="IPR053139">
    <property type="entry name" value="Surface_bspA-like"/>
</dbReference>
<feature type="chain" id="PRO_5006153307" description="Leucine rich repeats (6 copies)" evidence="2">
    <location>
        <begin position="26"/>
        <end position="208"/>
    </location>
</feature>
<dbReference type="EMBL" id="LKET01000016">
    <property type="protein sequence ID" value="KPU46070.1"/>
    <property type="molecule type" value="Genomic_DNA"/>
</dbReference>
<evidence type="ECO:0000313" key="4">
    <source>
        <dbReference type="Proteomes" id="UP000050326"/>
    </source>
</evidence>
<feature type="region of interest" description="Disordered" evidence="1">
    <location>
        <begin position="27"/>
        <end position="58"/>
    </location>
</feature>
<dbReference type="AlphaFoldDB" id="A0A0P8WEB2"/>
<proteinExistence type="predicted"/>
<dbReference type="InterPro" id="IPR026906">
    <property type="entry name" value="LRR_5"/>
</dbReference>
<dbReference type="Gene3D" id="3.80.10.10">
    <property type="entry name" value="Ribonuclease Inhibitor"/>
    <property type="match status" value="1"/>
</dbReference>
<evidence type="ECO:0000256" key="1">
    <source>
        <dbReference type="SAM" id="MobiDB-lite"/>
    </source>
</evidence>
<dbReference type="RefSeq" id="WP_054873675.1">
    <property type="nucleotide sequence ID" value="NZ_LKET01000016.1"/>
</dbReference>
<dbReference type="OrthoDB" id="1884580at2"/>
<dbReference type="Proteomes" id="UP000050326">
    <property type="component" value="Unassembled WGS sequence"/>
</dbReference>
<evidence type="ECO:0008006" key="5">
    <source>
        <dbReference type="Google" id="ProtNLM"/>
    </source>
</evidence>
<comment type="caution">
    <text evidence="3">The sequence shown here is derived from an EMBL/GenBank/DDBJ whole genome shotgun (WGS) entry which is preliminary data.</text>
</comment>